<dbReference type="InterPro" id="IPR016181">
    <property type="entry name" value="Acyl_CoA_acyltransferase"/>
</dbReference>
<dbReference type="Pfam" id="PF00583">
    <property type="entry name" value="Acetyltransf_1"/>
    <property type="match status" value="1"/>
</dbReference>
<dbReference type="Proteomes" id="UP000229497">
    <property type="component" value="Unassembled WGS sequence"/>
</dbReference>
<keyword evidence="1" id="KW-0808">Transferase</keyword>
<proteinExistence type="predicted"/>
<comment type="caution">
    <text evidence="4">The sequence shown here is derived from an EMBL/GenBank/DDBJ whole genome shotgun (WGS) entry which is preliminary data.</text>
</comment>
<evidence type="ECO:0000313" key="4">
    <source>
        <dbReference type="EMBL" id="PIQ71698.1"/>
    </source>
</evidence>
<sequence>MFTIRTANRSEVKVLQDLNNEVFIDNQKYDSDLDMSWTQSNKGKAYFTKLLNNPQACCFIAEDNGRNVGYIVAAPKIVAYRKSRYLEIENMGVLPEYRSKGIGTMLMDECLKWAHSHGFQKTYVNSYFENKMAVEFYKKNGFSEIDISLEKNL</sequence>
<gene>
    <name evidence="4" type="ORF">COV87_01810</name>
</gene>
<evidence type="ECO:0000313" key="5">
    <source>
        <dbReference type="Proteomes" id="UP000229497"/>
    </source>
</evidence>
<organism evidence="4 5">
    <name type="scientific">Candidatus Roizmanbacteria bacterium CG11_big_fil_rev_8_21_14_0_20_37_16</name>
    <dbReference type="NCBI Taxonomy" id="1974857"/>
    <lineage>
        <taxon>Bacteria</taxon>
        <taxon>Candidatus Roizmaniibacteriota</taxon>
    </lineage>
</organism>
<dbReference type="SUPFAM" id="SSF55729">
    <property type="entry name" value="Acyl-CoA N-acyltransferases (Nat)"/>
    <property type="match status" value="1"/>
</dbReference>
<evidence type="ECO:0000256" key="2">
    <source>
        <dbReference type="ARBA" id="ARBA00023315"/>
    </source>
</evidence>
<name>A0A2H0KKA8_9BACT</name>
<keyword evidence="2" id="KW-0012">Acyltransferase</keyword>
<evidence type="ECO:0000259" key="3">
    <source>
        <dbReference type="PROSITE" id="PS51186"/>
    </source>
</evidence>
<dbReference type="PANTHER" id="PTHR42919">
    <property type="entry name" value="N-ALPHA-ACETYLTRANSFERASE"/>
    <property type="match status" value="1"/>
</dbReference>
<dbReference type="InterPro" id="IPR000182">
    <property type="entry name" value="GNAT_dom"/>
</dbReference>
<dbReference type="PANTHER" id="PTHR42919:SF8">
    <property type="entry name" value="N-ALPHA-ACETYLTRANSFERASE 50"/>
    <property type="match status" value="1"/>
</dbReference>
<dbReference type="PROSITE" id="PS51186">
    <property type="entry name" value="GNAT"/>
    <property type="match status" value="1"/>
</dbReference>
<evidence type="ECO:0000256" key="1">
    <source>
        <dbReference type="ARBA" id="ARBA00022679"/>
    </source>
</evidence>
<dbReference type="InterPro" id="IPR051556">
    <property type="entry name" value="N-term/lysine_N-AcTrnsfr"/>
</dbReference>
<dbReference type="GO" id="GO:0016747">
    <property type="term" value="F:acyltransferase activity, transferring groups other than amino-acyl groups"/>
    <property type="evidence" value="ECO:0007669"/>
    <property type="project" value="InterPro"/>
</dbReference>
<dbReference type="Gene3D" id="3.40.630.30">
    <property type="match status" value="1"/>
</dbReference>
<dbReference type="AlphaFoldDB" id="A0A2H0KKA8"/>
<feature type="domain" description="N-acetyltransferase" evidence="3">
    <location>
        <begin position="2"/>
        <end position="153"/>
    </location>
</feature>
<dbReference type="CDD" id="cd04301">
    <property type="entry name" value="NAT_SF"/>
    <property type="match status" value="1"/>
</dbReference>
<accession>A0A2H0KKA8</accession>
<reference evidence="4 5" key="1">
    <citation type="submission" date="2017-09" db="EMBL/GenBank/DDBJ databases">
        <title>Depth-based differentiation of microbial function through sediment-hosted aquifers and enrichment of novel symbionts in the deep terrestrial subsurface.</title>
        <authorList>
            <person name="Probst A.J."/>
            <person name="Ladd B."/>
            <person name="Jarett J.K."/>
            <person name="Geller-Mcgrath D.E."/>
            <person name="Sieber C.M."/>
            <person name="Emerson J.B."/>
            <person name="Anantharaman K."/>
            <person name="Thomas B.C."/>
            <person name="Malmstrom R."/>
            <person name="Stieglmeier M."/>
            <person name="Klingl A."/>
            <person name="Woyke T."/>
            <person name="Ryan C.M."/>
            <person name="Banfield J.F."/>
        </authorList>
    </citation>
    <scope>NUCLEOTIDE SEQUENCE [LARGE SCALE GENOMIC DNA]</scope>
    <source>
        <strain evidence="4">CG11_big_fil_rev_8_21_14_0_20_37_16</strain>
    </source>
</reference>
<protein>
    <recommendedName>
        <fullName evidence="3">N-acetyltransferase domain-containing protein</fullName>
    </recommendedName>
</protein>
<dbReference type="EMBL" id="PCVK01000052">
    <property type="protein sequence ID" value="PIQ71698.1"/>
    <property type="molecule type" value="Genomic_DNA"/>
</dbReference>